<feature type="region of interest" description="Disordered" evidence="1">
    <location>
        <begin position="95"/>
        <end position="140"/>
    </location>
</feature>
<reference evidence="3" key="1">
    <citation type="journal article" date="2015" name="Nat. Plants">
        <title>Genome expansion of Arabis alpina linked with retrotransposition and reduced symmetric DNA methylation.</title>
        <authorList>
            <person name="Willing E.M."/>
            <person name="Rawat V."/>
            <person name="Mandakova T."/>
            <person name="Maumus F."/>
            <person name="James G.V."/>
            <person name="Nordstroem K.J."/>
            <person name="Becker C."/>
            <person name="Warthmann N."/>
            <person name="Chica C."/>
            <person name="Szarzynska B."/>
            <person name="Zytnicki M."/>
            <person name="Albani M.C."/>
            <person name="Kiefer C."/>
            <person name="Bergonzi S."/>
            <person name="Castaings L."/>
            <person name="Mateos J.L."/>
            <person name="Berns M.C."/>
            <person name="Bujdoso N."/>
            <person name="Piofczyk T."/>
            <person name="de Lorenzo L."/>
            <person name="Barrero-Sicilia C."/>
            <person name="Mateos I."/>
            <person name="Piednoel M."/>
            <person name="Hagmann J."/>
            <person name="Chen-Min-Tao R."/>
            <person name="Iglesias-Fernandez R."/>
            <person name="Schuster S.C."/>
            <person name="Alonso-Blanco C."/>
            <person name="Roudier F."/>
            <person name="Carbonero P."/>
            <person name="Paz-Ares J."/>
            <person name="Davis S.J."/>
            <person name="Pecinka A."/>
            <person name="Quesneville H."/>
            <person name="Colot V."/>
            <person name="Lysak M.A."/>
            <person name="Weigel D."/>
            <person name="Coupland G."/>
            <person name="Schneeberger K."/>
        </authorList>
    </citation>
    <scope>NUCLEOTIDE SEQUENCE [LARGE SCALE GENOMIC DNA]</scope>
    <source>
        <strain evidence="3">cv. Pajares</strain>
    </source>
</reference>
<dbReference type="Proteomes" id="UP000029120">
    <property type="component" value="Chromosome 6"/>
</dbReference>
<accession>A0A087GPU2</accession>
<dbReference type="EMBL" id="CM002874">
    <property type="protein sequence ID" value="KFK31894.1"/>
    <property type="molecule type" value="Genomic_DNA"/>
</dbReference>
<evidence type="ECO:0000256" key="1">
    <source>
        <dbReference type="SAM" id="MobiDB-lite"/>
    </source>
</evidence>
<protein>
    <submittedName>
        <fullName evidence="2">Uncharacterized protein</fullName>
    </submittedName>
</protein>
<organism evidence="2 3">
    <name type="scientific">Arabis alpina</name>
    <name type="common">Alpine rock-cress</name>
    <dbReference type="NCBI Taxonomy" id="50452"/>
    <lineage>
        <taxon>Eukaryota</taxon>
        <taxon>Viridiplantae</taxon>
        <taxon>Streptophyta</taxon>
        <taxon>Embryophyta</taxon>
        <taxon>Tracheophyta</taxon>
        <taxon>Spermatophyta</taxon>
        <taxon>Magnoliopsida</taxon>
        <taxon>eudicotyledons</taxon>
        <taxon>Gunneridae</taxon>
        <taxon>Pentapetalae</taxon>
        <taxon>rosids</taxon>
        <taxon>malvids</taxon>
        <taxon>Brassicales</taxon>
        <taxon>Brassicaceae</taxon>
        <taxon>Arabideae</taxon>
        <taxon>Arabis</taxon>
    </lineage>
</organism>
<keyword evidence="3" id="KW-1185">Reference proteome</keyword>
<dbReference type="AlphaFoldDB" id="A0A087GPU2"/>
<proteinExistence type="predicted"/>
<gene>
    <name evidence="2" type="ordered locus">AALP_Aa6g173000</name>
</gene>
<evidence type="ECO:0000313" key="2">
    <source>
        <dbReference type="EMBL" id="KFK31894.1"/>
    </source>
</evidence>
<sequence>MSCNRIRLARDRLDIWNSEYWAAEMGGATPGVPTFNTPSILIRHRKSRRLSKVSNRSEAEVTANPSAIVVIQDSEDNTEGVALLNLEEAVAVKDDSQKIPSVTDAADMQRAGDVSAQGSVPGESSEPKGPGDVSRSNGKGKVINTGNCIVSVYEVEVQRREDRIKTLASRSHVDAAWQDVGCEMCRADSWEATASENQQSHIKLFDQACALKEKKQRLEDEVKKRNVHLEAAYPEIAELRANLEKSHLTEGRLRKERDGARRRADEIVKAQLCYRRGARIKLENMLEAQYELPPGLLENYAKEEKEYLAKIESFDIDSLSDDTLFPTSPPPPAGPPRDVASQVPERISEHMSFLSSQDNQDGDQV</sequence>
<name>A0A087GPU2_ARAAL</name>
<feature type="region of interest" description="Disordered" evidence="1">
    <location>
        <begin position="319"/>
        <end position="365"/>
    </location>
</feature>
<dbReference type="Gramene" id="KFK31894">
    <property type="protein sequence ID" value="KFK31894"/>
    <property type="gene ID" value="AALP_AA6G173000"/>
</dbReference>
<evidence type="ECO:0000313" key="3">
    <source>
        <dbReference type="Proteomes" id="UP000029120"/>
    </source>
</evidence>